<dbReference type="GO" id="GO:0020037">
    <property type="term" value="F:heme binding"/>
    <property type="evidence" value="ECO:0007669"/>
    <property type="project" value="TreeGrafter"/>
</dbReference>
<dbReference type="GO" id="GO:0022904">
    <property type="term" value="P:respiratory electron transport chain"/>
    <property type="evidence" value="ECO:0007669"/>
    <property type="project" value="InterPro"/>
</dbReference>
<proteinExistence type="predicted"/>
<dbReference type="PANTHER" id="PTHR30485:SF2">
    <property type="entry name" value="BLL0597 PROTEIN"/>
    <property type="match status" value="1"/>
</dbReference>
<gene>
    <name evidence="8" type="ORF">FAA97_17165</name>
</gene>
<dbReference type="InterPro" id="IPR051542">
    <property type="entry name" value="Hydrogenase_cytochrome"/>
</dbReference>
<feature type="domain" description="Cytochrome b561 bacterial/Ni-hydrogenase" evidence="7">
    <location>
        <begin position="7"/>
        <end position="168"/>
    </location>
</feature>
<feature type="transmembrane region" description="Helical" evidence="6">
    <location>
        <begin position="42"/>
        <end position="62"/>
    </location>
</feature>
<dbReference type="InterPro" id="IPR011577">
    <property type="entry name" value="Cyt_b561_bac/Ni-Hgenase"/>
</dbReference>
<dbReference type="Gene3D" id="1.20.950.20">
    <property type="entry name" value="Transmembrane di-heme cytochromes, Chain C"/>
    <property type="match status" value="1"/>
</dbReference>
<feature type="transmembrane region" description="Helical" evidence="6">
    <location>
        <begin position="95"/>
        <end position="115"/>
    </location>
</feature>
<accession>A0A4S8NVQ1</accession>
<sequence length="179" mass="19656">MASTVKVWDRPIRLFHWSLAGSVALCWLTADDLQSVHEVAGYAAAGLVGLRLVLGLAGTRYARFTQFIRSPQRTLRYASETLHHKEPRYIGHNPLGAAMVVALLVMVAGIALTGFMQTTDAYWGVEWVEETHEVLAELLLVAIALHVIGVVHASLRHHENLVASMITGRKRAPAPGDIF</sequence>
<evidence type="ECO:0000256" key="6">
    <source>
        <dbReference type="SAM" id="Phobius"/>
    </source>
</evidence>
<keyword evidence="2" id="KW-1003">Cell membrane</keyword>
<dbReference type="EMBL" id="STGV01000006">
    <property type="protein sequence ID" value="THV20925.1"/>
    <property type="molecule type" value="Genomic_DNA"/>
</dbReference>
<evidence type="ECO:0000256" key="5">
    <source>
        <dbReference type="ARBA" id="ARBA00023136"/>
    </source>
</evidence>
<keyword evidence="4 6" id="KW-1133">Transmembrane helix</keyword>
<evidence type="ECO:0000256" key="3">
    <source>
        <dbReference type="ARBA" id="ARBA00022692"/>
    </source>
</evidence>
<feature type="transmembrane region" description="Helical" evidence="6">
    <location>
        <begin position="12"/>
        <end position="30"/>
    </location>
</feature>
<dbReference type="RefSeq" id="WP_136599785.1">
    <property type="nucleotide sequence ID" value="NZ_STGV01000006.1"/>
</dbReference>
<dbReference type="Pfam" id="PF01292">
    <property type="entry name" value="Ni_hydr_CYTB"/>
    <property type="match status" value="1"/>
</dbReference>
<keyword evidence="3 6" id="KW-0812">Transmembrane</keyword>
<comment type="caution">
    <text evidence="8">The sequence shown here is derived from an EMBL/GenBank/DDBJ whole genome shotgun (WGS) entry which is preliminary data.</text>
</comment>
<reference evidence="8 9" key="1">
    <citation type="submission" date="2019-04" db="EMBL/GenBank/DDBJ databases">
        <title>Genome sequence of strain shin9-1.</title>
        <authorList>
            <person name="Gao J."/>
            <person name="Sun J."/>
        </authorList>
    </citation>
    <scope>NUCLEOTIDE SEQUENCE [LARGE SCALE GENOMIC DNA]</scope>
    <source>
        <strain evidence="9">shin9-1</strain>
    </source>
</reference>
<keyword evidence="9" id="KW-1185">Reference proteome</keyword>
<dbReference type="PANTHER" id="PTHR30485">
    <property type="entry name" value="NI/FE-HYDROGENASE 1 B-TYPE CYTOCHROME SUBUNIT"/>
    <property type="match status" value="1"/>
</dbReference>
<dbReference type="SUPFAM" id="SSF81342">
    <property type="entry name" value="Transmembrane di-heme cytochromes"/>
    <property type="match status" value="1"/>
</dbReference>
<evidence type="ECO:0000256" key="4">
    <source>
        <dbReference type="ARBA" id="ARBA00022989"/>
    </source>
</evidence>
<dbReference type="GO" id="GO:0005886">
    <property type="term" value="C:plasma membrane"/>
    <property type="evidence" value="ECO:0007669"/>
    <property type="project" value="UniProtKB-SubCell"/>
</dbReference>
<comment type="subcellular location">
    <subcellularLocation>
        <location evidence="1">Cell membrane</location>
        <topology evidence="1">Multi-pass membrane protein</topology>
    </subcellularLocation>
</comment>
<organism evidence="8 9">
    <name type="scientific">Peteryoungia ipomoeae</name>
    <dbReference type="NCBI Taxonomy" id="1210932"/>
    <lineage>
        <taxon>Bacteria</taxon>
        <taxon>Pseudomonadati</taxon>
        <taxon>Pseudomonadota</taxon>
        <taxon>Alphaproteobacteria</taxon>
        <taxon>Hyphomicrobiales</taxon>
        <taxon>Rhizobiaceae</taxon>
        <taxon>Peteryoungia</taxon>
    </lineage>
</organism>
<evidence type="ECO:0000256" key="2">
    <source>
        <dbReference type="ARBA" id="ARBA00022475"/>
    </source>
</evidence>
<dbReference type="GO" id="GO:0009055">
    <property type="term" value="F:electron transfer activity"/>
    <property type="evidence" value="ECO:0007669"/>
    <property type="project" value="InterPro"/>
</dbReference>
<feature type="transmembrane region" description="Helical" evidence="6">
    <location>
        <begin position="135"/>
        <end position="155"/>
    </location>
</feature>
<dbReference type="OrthoDB" id="196472at2"/>
<keyword evidence="5 6" id="KW-0472">Membrane</keyword>
<dbReference type="InterPro" id="IPR016174">
    <property type="entry name" value="Di-haem_cyt_TM"/>
</dbReference>
<protein>
    <submittedName>
        <fullName evidence="8">Cytochrome B</fullName>
    </submittedName>
</protein>
<evidence type="ECO:0000313" key="8">
    <source>
        <dbReference type="EMBL" id="THV20925.1"/>
    </source>
</evidence>
<dbReference type="AlphaFoldDB" id="A0A4S8NVQ1"/>
<evidence type="ECO:0000259" key="7">
    <source>
        <dbReference type="Pfam" id="PF01292"/>
    </source>
</evidence>
<dbReference type="Proteomes" id="UP000308828">
    <property type="component" value="Unassembled WGS sequence"/>
</dbReference>
<name>A0A4S8NVQ1_9HYPH</name>
<evidence type="ECO:0000256" key="1">
    <source>
        <dbReference type="ARBA" id="ARBA00004651"/>
    </source>
</evidence>
<evidence type="ECO:0000313" key="9">
    <source>
        <dbReference type="Proteomes" id="UP000308828"/>
    </source>
</evidence>